<feature type="transmembrane region" description="Helical" evidence="1">
    <location>
        <begin position="39"/>
        <end position="57"/>
    </location>
</feature>
<evidence type="ECO:0000256" key="1">
    <source>
        <dbReference type="SAM" id="Phobius"/>
    </source>
</evidence>
<organism evidence="2 3">
    <name type="scientific">Haloarchaeobius iranensis</name>
    <dbReference type="NCBI Taxonomy" id="996166"/>
    <lineage>
        <taxon>Archaea</taxon>
        <taxon>Methanobacteriati</taxon>
        <taxon>Methanobacteriota</taxon>
        <taxon>Stenosarchaea group</taxon>
        <taxon>Halobacteria</taxon>
        <taxon>Halobacteriales</taxon>
        <taxon>Halorubellaceae</taxon>
        <taxon>Haloarchaeobius</taxon>
    </lineage>
</organism>
<keyword evidence="3" id="KW-1185">Reference proteome</keyword>
<reference evidence="2 3" key="1">
    <citation type="submission" date="2016-10" db="EMBL/GenBank/DDBJ databases">
        <authorList>
            <person name="de Groot N.N."/>
        </authorList>
    </citation>
    <scope>NUCLEOTIDE SEQUENCE [LARGE SCALE GENOMIC DNA]</scope>
    <source>
        <strain evidence="3">EB21,IBRC-M 10013,KCTC 4048</strain>
    </source>
</reference>
<proteinExistence type="predicted"/>
<keyword evidence="1" id="KW-0472">Membrane</keyword>
<dbReference type="RefSeq" id="WP_089731387.1">
    <property type="nucleotide sequence ID" value="NZ_FNIA01000002.1"/>
</dbReference>
<gene>
    <name evidence="2" type="ORF">SAMN05192554_102154</name>
</gene>
<evidence type="ECO:0000313" key="2">
    <source>
        <dbReference type="EMBL" id="SDM43092.1"/>
    </source>
</evidence>
<keyword evidence="1" id="KW-0812">Transmembrane</keyword>
<dbReference type="AlphaFoldDB" id="A0A1G9T638"/>
<dbReference type="STRING" id="996166.SAMN05192554_102154"/>
<name>A0A1G9T638_9EURY</name>
<sequence>MSQSFHGQAGTETKESIELTLETETFFQLVRRYKWTSRWLALQLFLLAMTATVPFLWPNGKELAGVVFGVGLTMTIFVAITGLVVGTVNAARRLYSAVRNSDAVAT</sequence>
<keyword evidence="1" id="KW-1133">Transmembrane helix</keyword>
<dbReference type="Proteomes" id="UP000199370">
    <property type="component" value="Unassembled WGS sequence"/>
</dbReference>
<accession>A0A1G9T638</accession>
<dbReference type="EMBL" id="FNIA01000002">
    <property type="protein sequence ID" value="SDM43092.1"/>
    <property type="molecule type" value="Genomic_DNA"/>
</dbReference>
<protein>
    <submittedName>
        <fullName evidence="2">Uncharacterized protein</fullName>
    </submittedName>
</protein>
<evidence type="ECO:0000313" key="3">
    <source>
        <dbReference type="Proteomes" id="UP000199370"/>
    </source>
</evidence>
<feature type="transmembrane region" description="Helical" evidence="1">
    <location>
        <begin position="63"/>
        <end position="85"/>
    </location>
</feature>